<evidence type="ECO:0000313" key="1">
    <source>
        <dbReference type="EMBL" id="QSX94197.1"/>
    </source>
</evidence>
<name>A0AAJ4MNK5_9BURK</name>
<dbReference type="AlphaFoldDB" id="A0AAJ4MNK5"/>
<evidence type="ECO:0000313" key="2">
    <source>
        <dbReference type="Proteomes" id="UP000662821"/>
    </source>
</evidence>
<dbReference type="EMBL" id="CP071520">
    <property type="protein sequence ID" value="QSX94197.1"/>
    <property type="molecule type" value="Genomic_DNA"/>
</dbReference>
<organism evidence="1 2">
    <name type="scientific">Janthinobacterium lividum</name>
    <dbReference type="NCBI Taxonomy" id="29581"/>
    <lineage>
        <taxon>Bacteria</taxon>
        <taxon>Pseudomonadati</taxon>
        <taxon>Pseudomonadota</taxon>
        <taxon>Betaproteobacteria</taxon>
        <taxon>Burkholderiales</taxon>
        <taxon>Oxalobacteraceae</taxon>
        <taxon>Janthinobacterium</taxon>
    </lineage>
</organism>
<dbReference type="Proteomes" id="UP000662821">
    <property type="component" value="Chromosome"/>
</dbReference>
<accession>A0AAJ4MNK5</accession>
<protein>
    <submittedName>
        <fullName evidence="1">Uncharacterized protein</fullName>
    </submittedName>
</protein>
<proteinExistence type="predicted"/>
<sequence>MTFSADNGGFPFSCEDAKFSICASTWNTRLSQIGKIPGAIRIMTHGLPDPDYIAKILAKRPENIYVIANADAAAEARLIKAQFPNVRIVLHPKMNAKVVFVEPETVWISSSDFGHTKLIESTVGFHSVELHNRAIEHLFDVEWQKSVEIF</sequence>
<dbReference type="RefSeq" id="WP_151095279.1">
    <property type="nucleotide sequence ID" value="NZ_CP071520.1"/>
</dbReference>
<gene>
    <name evidence="1" type="ORF">J3P46_15685</name>
</gene>
<reference evidence="1 2" key="1">
    <citation type="submission" date="2021-03" db="EMBL/GenBank/DDBJ databases">
        <title>Draft genome sequence of Janthinobacterium sp. strain PLB02 isolated from infected primmorphs (Lubomirskia baicalensis).</title>
        <authorList>
            <person name="Chernogor L.I."/>
            <person name="Belikov S.I."/>
            <person name="Petrushin I.S."/>
        </authorList>
    </citation>
    <scope>NUCLEOTIDE SEQUENCE [LARGE SCALE GENOMIC DNA]</scope>
    <source>
        <strain evidence="1 2">PLB02</strain>
    </source>
</reference>